<protein>
    <submittedName>
        <fullName evidence="1">Uncharacterized protein</fullName>
    </submittedName>
</protein>
<comment type="caution">
    <text evidence="1">The sequence shown here is derived from an EMBL/GenBank/DDBJ whole genome shotgun (WGS) entry which is preliminary data.</text>
</comment>
<sequence>MAEYQSIDIQRSYLFIVPEFTYNFVGNYIRNKNKVSGDANLGKGHKYFSESSIFGIKVTVEKRGLQPDDVTYLNDNLTLTCSNFITNRQQYTQIFKESFCACDHMHVTVVGRHMACDNGLYVAGLSPPDVGKPLNKWKRCQKTYERYTTSNALEWCFYDCHCSGRCEQTMLLRWPKTMTDNSWTLCDIIQHCVGGI</sequence>
<proteinExistence type="predicted"/>
<dbReference type="EMBL" id="JAODUP010000662">
    <property type="protein sequence ID" value="KAK2145690.1"/>
    <property type="molecule type" value="Genomic_DNA"/>
</dbReference>
<evidence type="ECO:0000313" key="2">
    <source>
        <dbReference type="Proteomes" id="UP001208570"/>
    </source>
</evidence>
<dbReference type="AlphaFoldDB" id="A0AAD9MUA5"/>
<evidence type="ECO:0000313" key="1">
    <source>
        <dbReference type="EMBL" id="KAK2145690.1"/>
    </source>
</evidence>
<accession>A0AAD9MUA5</accession>
<keyword evidence="2" id="KW-1185">Reference proteome</keyword>
<gene>
    <name evidence="1" type="ORF">LSH36_662g01045</name>
</gene>
<reference evidence="1" key="1">
    <citation type="journal article" date="2023" name="Mol. Biol. Evol.">
        <title>Third-Generation Sequencing Reveals the Adaptive Role of the Epigenome in Three Deep-Sea Polychaetes.</title>
        <authorList>
            <person name="Perez M."/>
            <person name="Aroh O."/>
            <person name="Sun Y."/>
            <person name="Lan Y."/>
            <person name="Juniper S.K."/>
            <person name="Young C.R."/>
            <person name="Angers B."/>
            <person name="Qian P.Y."/>
        </authorList>
    </citation>
    <scope>NUCLEOTIDE SEQUENCE</scope>
    <source>
        <strain evidence="1">P08H-3</strain>
    </source>
</reference>
<organism evidence="1 2">
    <name type="scientific">Paralvinella palmiformis</name>
    <dbReference type="NCBI Taxonomy" id="53620"/>
    <lineage>
        <taxon>Eukaryota</taxon>
        <taxon>Metazoa</taxon>
        <taxon>Spiralia</taxon>
        <taxon>Lophotrochozoa</taxon>
        <taxon>Annelida</taxon>
        <taxon>Polychaeta</taxon>
        <taxon>Sedentaria</taxon>
        <taxon>Canalipalpata</taxon>
        <taxon>Terebellida</taxon>
        <taxon>Terebelliformia</taxon>
        <taxon>Alvinellidae</taxon>
        <taxon>Paralvinella</taxon>
    </lineage>
</organism>
<dbReference type="Proteomes" id="UP001208570">
    <property type="component" value="Unassembled WGS sequence"/>
</dbReference>
<name>A0AAD9MUA5_9ANNE</name>